<dbReference type="EMBL" id="BAABID010000009">
    <property type="protein sequence ID" value="GAA4730704.1"/>
    <property type="molecule type" value="Genomic_DNA"/>
</dbReference>
<sequence length="383" mass="40412">MRCGRVQKSLCKVGTSTGPGRPDRVDMAVTTEQAMCDGPPMVSWPRLLQPGDRIGVTAPSSGVPAPLRTRLDFAVAWLRDRGYDVVLGECLKGSSHVSAPAQRRADELMAMLLDPQVRAVVPPWGGETAVDLIPLLDLDALRAAEPTWVVGFSDISTLLTPLTLVSGWATLHGTNLMDTPYEQVPTLAHWLDVATGAARPDGVIRQSAPGVHRASGFDRWEDDPTVTAYTWDGTGSWRRLDGDGPVDASGRVIGGCLETLGPLGGTRYADTSALRGPDGDDPLLVYVEAAEADAYSTCRTLHGLRLNGFFDGATAVMVGRTGAPDGATLTQDDAVLDALGGLGVPIVADVDCGHVPPHLTMVNGAWGRLVHDGGTCVLEQRPG</sequence>
<comment type="similarity">
    <text evidence="1">Belongs to the peptidase S66 family.</text>
</comment>
<reference evidence="6" key="1">
    <citation type="journal article" date="2019" name="Int. J. Syst. Evol. Microbiol.">
        <title>The Global Catalogue of Microorganisms (GCM) 10K type strain sequencing project: providing services to taxonomists for standard genome sequencing and annotation.</title>
        <authorList>
            <consortium name="The Broad Institute Genomics Platform"/>
            <consortium name="The Broad Institute Genome Sequencing Center for Infectious Disease"/>
            <person name="Wu L."/>
            <person name="Ma J."/>
        </authorList>
    </citation>
    <scope>NUCLEOTIDE SEQUENCE [LARGE SCALE GENOMIC DNA]</scope>
    <source>
        <strain evidence="6">JCM 18063</strain>
    </source>
</reference>
<organism evidence="5 6">
    <name type="scientific">Isoptericola chiayiensis</name>
    <dbReference type="NCBI Taxonomy" id="579446"/>
    <lineage>
        <taxon>Bacteria</taxon>
        <taxon>Bacillati</taxon>
        <taxon>Actinomycetota</taxon>
        <taxon>Actinomycetes</taxon>
        <taxon>Micrococcales</taxon>
        <taxon>Promicromonosporaceae</taxon>
        <taxon>Isoptericola</taxon>
    </lineage>
</organism>
<proteinExistence type="inferred from homology"/>
<dbReference type="InterPro" id="IPR040449">
    <property type="entry name" value="Peptidase_S66_N"/>
</dbReference>
<dbReference type="InterPro" id="IPR029062">
    <property type="entry name" value="Class_I_gatase-like"/>
</dbReference>
<dbReference type="InterPro" id="IPR003507">
    <property type="entry name" value="S66_fam"/>
</dbReference>
<feature type="domain" description="LD-carboxypeptidase N-terminal" evidence="3">
    <location>
        <begin position="54"/>
        <end position="173"/>
    </location>
</feature>
<dbReference type="SUPFAM" id="SSF52317">
    <property type="entry name" value="Class I glutamine amidotransferase-like"/>
    <property type="match status" value="1"/>
</dbReference>
<dbReference type="InterPro" id="IPR027478">
    <property type="entry name" value="LdcA_N"/>
</dbReference>
<evidence type="ECO:0000256" key="1">
    <source>
        <dbReference type="ARBA" id="ARBA00010233"/>
    </source>
</evidence>
<dbReference type="Proteomes" id="UP001500956">
    <property type="component" value="Unassembled WGS sequence"/>
</dbReference>
<keyword evidence="6" id="KW-1185">Reference proteome</keyword>
<evidence type="ECO:0000313" key="6">
    <source>
        <dbReference type="Proteomes" id="UP001500956"/>
    </source>
</evidence>
<dbReference type="CDD" id="cd07062">
    <property type="entry name" value="Peptidase_S66_mccF_like"/>
    <property type="match status" value="1"/>
</dbReference>
<dbReference type="PIRSF" id="PIRSF028757">
    <property type="entry name" value="LD-carboxypeptidase"/>
    <property type="match status" value="1"/>
</dbReference>
<dbReference type="PANTHER" id="PTHR30237:SF5">
    <property type="entry name" value="CARBOXYPEPTIDASE VC_A0337-RELATED"/>
    <property type="match status" value="1"/>
</dbReference>
<dbReference type="Gene3D" id="3.50.30.60">
    <property type="entry name" value="LD-carboxypeptidase A C-terminal domain-like"/>
    <property type="match status" value="1"/>
</dbReference>
<evidence type="ECO:0000313" key="5">
    <source>
        <dbReference type="EMBL" id="GAA4730704.1"/>
    </source>
</evidence>
<evidence type="ECO:0000259" key="3">
    <source>
        <dbReference type="Pfam" id="PF02016"/>
    </source>
</evidence>
<evidence type="ECO:0000256" key="2">
    <source>
        <dbReference type="ARBA" id="ARBA00022801"/>
    </source>
</evidence>
<name>A0ABP8YK11_9MICO</name>
<gene>
    <name evidence="5" type="ORF">GCM10023216_23230</name>
</gene>
<dbReference type="InterPro" id="IPR040921">
    <property type="entry name" value="Peptidase_S66C"/>
</dbReference>
<dbReference type="Gene3D" id="3.40.50.10740">
    <property type="entry name" value="Class I glutamine amidotransferase-like"/>
    <property type="match status" value="1"/>
</dbReference>
<feature type="domain" description="LD-carboxypeptidase C-terminal" evidence="4">
    <location>
        <begin position="249"/>
        <end position="369"/>
    </location>
</feature>
<dbReference type="Pfam" id="PF02016">
    <property type="entry name" value="Peptidase_S66"/>
    <property type="match status" value="1"/>
</dbReference>
<dbReference type="SUPFAM" id="SSF141986">
    <property type="entry name" value="LD-carboxypeptidase A C-terminal domain-like"/>
    <property type="match status" value="1"/>
</dbReference>
<keyword evidence="2" id="KW-0378">Hydrolase</keyword>
<comment type="caution">
    <text evidence="5">The sequence shown here is derived from an EMBL/GenBank/DDBJ whole genome shotgun (WGS) entry which is preliminary data.</text>
</comment>
<accession>A0ABP8YK11</accession>
<dbReference type="InterPro" id="IPR027461">
    <property type="entry name" value="Carboxypeptidase_A_C_sf"/>
</dbReference>
<protein>
    <submittedName>
        <fullName evidence="5">LD-carboxypeptidase</fullName>
    </submittedName>
</protein>
<evidence type="ECO:0000259" key="4">
    <source>
        <dbReference type="Pfam" id="PF17676"/>
    </source>
</evidence>
<dbReference type="PANTHER" id="PTHR30237">
    <property type="entry name" value="MURAMOYLTETRAPEPTIDE CARBOXYPEPTIDASE"/>
    <property type="match status" value="1"/>
</dbReference>
<dbReference type="Pfam" id="PF17676">
    <property type="entry name" value="Peptidase_S66C"/>
    <property type="match status" value="1"/>
</dbReference>